<feature type="chain" id="PRO_5045147738" evidence="2">
    <location>
        <begin position="21"/>
        <end position="301"/>
    </location>
</feature>
<proteinExistence type="predicted"/>
<dbReference type="EMBL" id="CP068439">
    <property type="protein sequence ID" value="QQX76884.1"/>
    <property type="molecule type" value="Genomic_DNA"/>
</dbReference>
<organism evidence="4 5">
    <name type="scientific">Aequorivita iocasae</name>
    <dbReference type="NCBI Taxonomy" id="2803865"/>
    <lineage>
        <taxon>Bacteria</taxon>
        <taxon>Pseudomonadati</taxon>
        <taxon>Bacteroidota</taxon>
        <taxon>Flavobacteriia</taxon>
        <taxon>Flavobacteriales</taxon>
        <taxon>Flavobacteriaceae</taxon>
        <taxon>Aequorivita</taxon>
    </lineage>
</organism>
<dbReference type="Pfam" id="PF18962">
    <property type="entry name" value="Por_Secre_tail"/>
    <property type="match status" value="1"/>
</dbReference>
<keyword evidence="1 2" id="KW-0732">Signal</keyword>
<feature type="domain" description="Secretion system C-terminal sorting" evidence="3">
    <location>
        <begin position="232"/>
        <end position="300"/>
    </location>
</feature>
<evidence type="ECO:0000313" key="4">
    <source>
        <dbReference type="EMBL" id="QQX76884.1"/>
    </source>
</evidence>
<evidence type="ECO:0000256" key="1">
    <source>
        <dbReference type="ARBA" id="ARBA00022729"/>
    </source>
</evidence>
<dbReference type="RefSeq" id="WP_202336791.1">
    <property type="nucleotide sequence ID" value="NZ_CP068439.1"/>
</dbReference>
<evidence type="ECO:0000313" key="5">
    <source>
        <dbReference type="Proteomes" id="UP000629420"/>
    </source>
</evidence>
<evidence type="ECO:0000259" key="3">
    <source>
        <dbReference type="Pfam" id="PF18962"/>
    </source>
</evidence>
<sequence>MKKIYLLALAIGAFTLSANAQIIEDDIESYSLGPLFEDHWSSWSGAPGPDNAVVTDAFAQSGSQSVFIGGDGVQDALLLLGNQTIGTYELTFFMYIPTDKTGYINFQGATENGGAGAGGNGVFNSGNITFNLDGMNPGIVEDIDADGTVYNTYSYPQNFWFEVKFLFDLSALTYTLSIDGVDGAPVAFGADATVGGIDFFSIDANNEYYVDDVLFVDAAAGVDDFSASKFSVYPNPVQDVLNIKSASSVDNVVVYDILGKVVLQENPGKISPAINMSNLPSGAYMVQVTIDNATKTVKVIK</sequence>
<evidence type="ECO:0000256" key="2">
    <source>
        <dbReference type="SAM" id="SignalP"/>
    </source>
</evidence>
<feature type="signal peptide" evidence="2">
    <location>
        <begin position="1"/>
        <end position="20"/>
    </location>
</feature>
<dbReference type="InterPro" id="IPR026444">
    <property type="entry name" value="Secre_tail"/>
</dbReference>
<accession>A0ABX7DUQ3</accession>
<dbReference type="Proteomes" id="UP000629420">
    <property type="component" value="Chromosome"/>
</dbReference>
<gene>
    <name evidence="4" type="ORF">JK629_01000</name>
</gene>
<keyword evidence="5" id="KW-1185">Reference proteome</keyword>
<dbReference type="NCBIfam" id="TIGR04183">
    <property type="entry name" value="Por_Secre_tail"/>
    <property type="match status" value="1"/>
</dbReference>
<name>A0ABX7DUQ3_9FLAO</name>
<reference evidence="4 5" key="1">
    <citation type="submission" date="2021-01" db="EMBL/GenBank/DDBJ databases">
        <title>Aequorivita sp. strain KX20305, a bacterium isolated from the sediment collected at a cold seep field in South China Sea.</title>
        <authorList>
            <person name="Zhang H."/>
            <person name="Li C."/>
        </authorList>
    </citation>
    <scope>NUCLEOTIDE SEQUENCE [LARGE SCALE GENOMIC DNA]</scope>
    <source>
        <strain evidence="4 5">KX20305</strain>
    </source>
</reference>
<protein>
    <submittedName>
        <fullName evidence="4">T9SS type A sorting domain-containing protein</fullName>
    </submittedName>
</protein>